<name>A0A501W7H1_9BACT</name>
<sequence length="266" mass="29025">MNIFKIIEDIQKVDPEVYDRLDSRRQVFKNMGSIGKKTALAAVPFALGSVFQKAYGQSSNMVLDVLNFALKLEYLERNFYTQGLEASGLITDSAARGAIEQIQMHEAAHVDLLKSTIESLNGTPIDEPTFDFGKNFPNWNSDYQTFLTLAQAFEDTGVRAYKGQAANLLNNDTVLTVALQIHSVEARHAAHVRRMRGNMGWIEGAGDNSNVPEGAQAVYAGEDNVMQGGVNDVKAVGAGYSVAIATAAFDEPLSKEQVAQIVSLFE</sequence>
<organism evidence="1 2">
    <name type="scientific">Pontibacter mangrovi</name>
    <dbReference type="NCBI Taxonomy" id="2589816"/>
    <lineage>
        <taxon>Bacteria</taxon>
        <taxon>Pseudomonadati</taxon>
        <taxon>Bacteroidota</taxon>
        <taxon>Cytophagia</taxon>
        <taxon>Cytophagales</taxon>
        <taxon>Hymenobacteraceae</taxon>
        <taxon>Pontibacter</taxon>
    </lineage>
</organism>
<keyword evidence="2" id="KW-1185">Reference proteome</keyword>
<dbReference type="Proteomes" id="UP000316727">
    <property type="component" value="Unassembled WGS sequence"/>
</dbReference>
<dbReference type="InterPro" id="IPR012347">
    <property type="entry name" value="Ferritin-like"/>
</dbReference>
<accession>A0A501W7H1</accession>
<dbReference type="AlphaFoldDB" id="A0A501W7H1"/>
<reference evidence="1 2" key="1">
    <citation type="submission" date="2019-06" db="EMBL/GenBank/DDBJ databases">
        <title>A novel bacterium of genus Pontibacter, isolated from marine sediment.</title>
        <authorList>
            <person name="Huang H."/>
            <person name="Mo K."/>
            <person name="Hu Y."/>
        </authorList>
    </citation>
    <scope>NUCLEOTIDE SEQUENCE [LARGE SCALE GENOMIC DNA]</scope>
    <source>
        <strain evidence="1 2">HB172049</strain>
    </source>
</reference>
<dbReference type="OrthoDB" id="954262at2"/>
<dbReference type="SUPFAM" id="SSF47240">
    <property type="entry name" value="Ferritin-like"/>
    <property type="match status" value="1"/>
</dbReference>
<dbReference type="Pfam" id="PF13668">
    <property type="entry name" value="Ferritin_2"/>
    <property type="match status" value="1"/>
</dbReference>
<dbReference type="EMBL" id="VFRQ01000009">
    <property type="protein sequence ID" value="TPE42807.1"/>
    <property type="molecule type" value="Genomic_DNA"/>
</dbReference>
<dbReference type="CDD" id="cd00657">
    <property type="entry name" value="Ferritin_like"/>
    <property type="match status" value="1"/>
</dbReference>
<dbReference type="InterPro" id="IPR009078">
    <property type="entry name" value="Ferritin-like_SF"/>
</dbReference>
<gene>
    <name evidence="1" type="ORF">FJM65_15870</name>
</gene>
<proteinExistence type="predicted"/>
<evidence type="ECO:0000313" key="1">
    <source>
        <dbReference type="EMBL" id="TPE42807.1"/>
    </source>
</evidence>
<protein>
    <submittedName>
        <fullName evidence="1">Ferritin-like domain-containing protein</fullName>
    </submittedName>
</protein>
<dbReference type="RefSeq" id="WP_140622541.1">
    <property type="nucleotide sequence ID" value="NZ_VFRQ01000009.1"/>
</dbReference>
<dbReference type="Gene3D" id="1.20.1260.10">
    <property type="match status" value="1"/>
</dbReference>
<comment type="caution">
    <text evidence="1">The sequence shown here is derived from an EMBL/GenBank/DDBJ whole genome shotgun (WGS) entry which is preliminary data.</text>
</comment>
<evidence type="ECO:0000313" key="2">
    <source>
        <dbReference type="Proteomes" id="UP000316727"/>
    </source>
</evidence>